<dbReference type="EMBL" id="CAJPWZ010001960">
    <property type="protein sequence ID" value="CAG2227313.1"/>
    <property type="molecule type" value="Genomic_DNA"/>
</dbReference>
<keyword evidence="5 6" id="KW-0472">Membrane</keyword>
<accession>A0A8S3T0N8</accession>
<dbReference type="Pfam" id="PF25807">
    <property type="entry name" value="Clarin-2"/>
    <property type="match status" value="1"/>
</dbReference>
<keyword evidence="4 6" id="KW-1133">Transmembrane helix</keyword>
<comment type="subcellular location">
    <subcellularLocation>
        <location evidence="1">Membrane</location>
        <topology evidence="1">Multi-pass membrane protein</topology>
    </subcellularLocation>
</comment>
<keyword evidence="3 6" id="KW-0812">Transmembrane</keyword>
<dbReference type="Proteomes" id="UP000683360">
    <property type="component" value="Unassembled WGS sequence"/>
</dbReference>
<evidence type="ECO:0000256" key="6">
    <source>
        <dbReference type="SAM" id="Phobius"/>
    </source>
</evidence>
<name>A0A8S3T0N8_MYTED</name>
<evidence type="ECO:0000313" key="7">
    <source>
        <dbReference type="EMBL" id="CAG2227313.1"/>
    </source>
</evidence>
<proteinExistence type="inferred from homology"/>
<comment type="caution">
    <text evidence="7">The sequence shown here is derived from an EMBL/GenBank/DDBJ whole genome shotgun (WGS) entry which is preliminary data.</text>
</comment>
<protein>
    <submittedName>
        <fullName evidence="7">CLRN</fullName>
    </submittedName>
</protein>
<keyword evidence="8" id="KW-1185">Reference proteome</keyword>
<comment type="similarity">
    <text evidence="2">Belongs to the clarin family.</text>
</comment>
<dbReference type="GO" id="GO:0007605">
    <property type="term" value="P:sensory perception of sound"/>
    <property type="evidence" value="ECO:0007669"/>
    <property type="project" value="UniProtKB-ARBA"/>
</dbReference>
<reference evidence="7" key="1">
    <citation type="submission" date="2021-03" db="EMBL/GenBank/DDBJ databases">
        <authorList>
            <person name="Bekaert M."/>
        </authorList>
    </citation>
    <scope>NUCLEOTIDE SEQUENCE</scope>
</reference>
<feature type="transmembrane region" description="Helical" evidence="6">
    <location>
        <begin position="9"/>
        <end position="29"/>
    </location>
</feature>
<evidence type="ECO:0000256" key="1">
    <source>
        <dbReference type="ARBA" id="ARBA00004141"/>
    </source>
</evidence>
<dbReference type="InterPro" id="IPR026748">
    <property type="entry name" value="Clarin"/>
</dbReference>
<feature type="transmembrane region" description="Helical" evidence="6">
    <location>
        <begin position="140"/>
        <end position="170"/>
    </location>
</feature>
<dbReference type="PANTHER" id="PTHR31548:SF1">
    <property type="entry name" value="LD47387P"/>
    <property type="match status" value="1"/>
</dbReference>
<feature type="transmembrane region" description="Helical" evidence="6">
    <location>
        <begin position="182"/>
        <end position="204"/>
    </location>
</feature>
<dbReference type="PANTHER" id="PTHR31548">
    <property type="entry name" value="CLARIN"/>
    <property type="match status" value="1"/>
</dbReference>
<evidence type="ECO:0000256" key="4">
    <source>
        <dbReference type="ARBA" id="ARBA00022989"/>
    </source>
</evidence>
<sequence length="276" mass="30882">MAGDSHKKTFLILTVFISIIAVGLTVAAFSTDNWVKFTGSKLNDTGCYQNKSDDACTTNGRFGLFRGDNEINYKFGTRGRKSKVICTDGWCSYYTVMTYLGETLDTEAGIKYIKNISSIYTEKKDKGGNVHDWEYGLFGFGYWVTILVMLSLGIVWGLVTISFTVFNIFGKPIETITGPLGLYLWNLLGLIFMLIGVILFAVLFQTNFAKNVLPQNDYGYHTFRTDSSLDYSFYFTVGSLVGFLLNLLLLMFSGYSVRCACTQEANKAIDNGIILY</sequence>
<evidence type="ECO:0000313" key="8">
    <source>
        <dbReference type="Proteomes" id="UP000683360"/>
    </source>
</evidence>
<dbReference type="Gene3D" id="1.20.140.150">
    <property type="match status" value="1"/>
</dbReference>
<dbReference type="OrthoDB" id="10012538at2759"/>
<feature type="transmembrane region" description="Helical" evidence="6">
    <location>
        <begin position="231"/>
        <end position="252"/>
    </location>
</feature>
<organism evidence="7 8">
    <name type="scientific">Mytilus edulis</name>
    <name type="common">Blue mussel</name>
    <dbReference type="NCBI Taxonomy" id="6550"/>
    <lineage>
        <taxon>Eukaryota</taxon>
        <taxon>Metazoa</taxon>
        <taxon>Spiralia</taxon>
        <taxon>Lophotrochozoa</taxon>
        <taxon>Mollusca</taxon>
        <taxon>Bivalvia</taxon>
        <taxon>Autobranchia</taxon>
        <taxon>Pteriomorphia</taxon>
        <taxon>Mytilida</taxon>
        <taxon>Mytiloidea</taxon>
        <taxon>Mytilidae</taxon>
        <taxon>Mytilinae</taxon>
        <taxon>Mytilus</taxon>
    </lineage>
</organism>
<evidence type="ECO:0000256" key="3">
    <source>
        <dbReference type="ARBA" id="ARBA00022692"/>
    </source>
</evidence>
<dbReference type="GO" id="GO:0016020">
    <property type="term" value="C:membrane"/>
    <property type="evidence" value="ECO:0007669"/>
    <property type="project" value="UniProtKB-SubCell"/>
</dbReference>
<evidence type="ECO:0000256" key="2">
    <source>
        <dbReference type="ARBA" id="ARBA00005787"/>
    </source>
</evidence>
<dbReference type="AlphaFoldDB" id="A0A8S3T0N8"/>
<gene>
    <name evidence="7" type="ORF">MEDL_40348</name>
</gene>
<evidence type="ECO:0000256" key="5">
    <source>
        <dbReference type="ARBA" id="ARBA00023136"/>
    </source>
</evidence>